<evidence type="ECO:0000259" key="5">
    <source>
        <dbReference type="PROSITE" id="PS51118"/>
    </source>
</evidence>
<dbReference type="GO" id="GO:0003677">
    <property type="term" value="F:DNA binding"/>
    <property type="evidence" value="ECO:0007669"/>
    <property type="project" value="UniProtKB-KW"/>
</dbReference>
<keyword evidence="3" id="KW-0804">Transcription</keyword>
<dbReference type="Gene3D" id="1.10.10.10">
    <property type="entry name" value="Winged helix-like DNA-binding domain superfamily/Winged helix DNA-binding domain"/>
    <property type="match status" value="1"/>
</dbReference>
<keyword evidence="2" id="KW-0238">DNA-binding</keyword>
<dbReference type="PROSITE" id="PS51118">
    <property type="entry name" value="HTH_HXLR"/>
    <property type="match status" value="1"/>
</dbReference>
<evidence type="ECO:0000313" key="7">
    <source>
        <dbReference type="Proteomes" id="UP000331127"/>
    </source>
</evidence>
<dbReference type="Pfam" id="PF01638">
    <property type="entry name" value="HxlR"/>
    <property type="match status" value="1"/>
</dbReference>
<dbReference type="OrthoDB" id="370168at2"/>
<protein>
    <recommendedName>
        <fullName evidence="5">HTH hxlR-type domain-containing protein</fullName>
    </recommendedName>
</protein>
<accession>A0A5M3X5T1</accession>
<gene>
    <name evidence="6" type="ORF">Amac_091060</name>
</gene>
<sequence>MLEHDERACLIRQILDRVGDKWTINVIHHLADGQKRFMELQREIPGISQRMLTVTLRGLEEDGLVERTIHPVVPPRVDYELTPLGRTLLDTVCQLMDWTLAHLDDIEAARAAYAARESSLKRLSEPADPGTARAPEISRRGPRSARA</sequence>
<name>A0A5M3X5T1_9ACTN</name>
<dbReference type="PANTHER" id="PTHR33204">
    <property type="entry name" value="TRANSCRIPTIONAL REGULATOR, MARR FAMILY"/>
    <property type="match status" value="1"/>
</dbReference>
<evidence type="ECO:0000256" key="1">
    <source>
        <dbReference type="ARBA" id="ARBA00023015"/>
    </source>
</evidence>
<dbReference type="EMBL" id="BLAE01000077">
    <property type="protein sequence ID" value="GES15509.1"/>
    <property type="molecule type" value="Genomic_DNA"/>
</dbReference>
<dbReference type="Proteomes" id="UP000331127">
    <property type="component" value="Unassembled WGS sequence"/>
</dbReference>
<keyword evidence="1" id="KW-0805">Transcription regulation</keyword>
<dbReference type="PANTHER" id="PTHR33204:SF39">
    <property type="entry name" value="TRANSCRIPTIONAL REGULATORY PROTEIN"/>
    <property type="match status" value="1"/>
</dbReference>
<evidence type="ECO:0000256" key="3">
    <source>
        <dbReference type="ARBA" id="ARBA00023163"/>
    </source>
</evidence>
<evidence type="ECO:0000313" key="6">
    <source>
        <dbReference type="EMBL" id="GES15509.1"/>
    </source>
</evidence>
<dbReference type="SUPFAM" id="SSF46785">
    <property type="entry name" value="Winged helix' DNA-binding domain"/>
    <property type="match status" value="1"/>
</dbReference>
<evidence type="ECO:0000256" key="2">
    <source>
        <dbReference type="ARBA" id="ARBA00023125"/>
    </source>
</evidence>
<proteinExistence type="predicted"/>
<evidence type="ECO:0000256" key="4">
    <source>
        <dbReference type="SAM" id="MobiDB-lite"/>
    </source>
</evidence>
<dbReference type="InterPro" id="IPR036388">
    <property type="entry name" value="WH-like_DNA-bd_sf"/>
</dbReference>
<feature type="domain" description="HTH hxlR-type" evidence="5">
    <location>
        <begin position="9"/>
        <end position="107"/>
    </location>
</feature>
<reference evidence="6 7" key="1">
    <citation type="submission" date="2019-10" db="EMBL/GenBank/DDBJ databases">
        <title>Whole genome shotgun sequence of Acrocarpospora macrocephala NBRC 16266.</title>
        <authorList>
            <person name="Ichikawa N."/>
            <person name="Kimura A."/>
            <person name="Kitahashi Y."/>
            <person name="Komaki H."/>
            <person name="Oguchi A."/>
        </authorList>
    </citation>
    <scope>NUCLEOTIDE SEQUENCE [LARGE SCALE GENOMIC DNA]</scope>
    <source>
        <strain evidence="6 7">NBRC 16266</strain>
    </source>
</reference>
<dbReference type="InterPro" id="IPR002577">
    <property type="entry name" value="HTH_HxlR"/>
</dbReference>
<dbReference type="InterPro" id="IPR036390">
    <property type="entry name" value="WH_DNA-bd_sf"/>
</dbReference>
<dbReference type="RefSeq" id="WP_155360618.1">
    <property type="nucleotide sequence ID" value="NZ_BAAAHL010000050.1"/>
</dbReference>
<dbReference type="AlphaFoldDB" id="A0A5M3X5T1"/>
<feature type="region of interest" description="Disordered" evidence="4">
    <location>
        <begin position="118"/>
        <end position="147"/>
    </location>
</feature>
<organism evidence="6 7">
    <name type="scientific">Acrocarpospora macrocephala</name>
    <dbReference type="NCBI Taxonomy" id="150177"/>
    <lineage>
        <taxon>Bacteria</taxon>
        <taxon>Bacillati</taxon>
        <taxon>Actinomycetota</taxon>
        <taxon>Actinomycetes</taxon>
        <taxon>Streptosporangiales</taxon>
        <taxon>Streptosporangiaceae</taxon>
        <taxon>Acrocarpospora</taxon>
    </lineage>
</organism>
<comment type="caution">
    <text evidence="6">The sequence shown here is derived from an EMBL/GenBank/DDBJ whole genome shotgun (WGS) entry which is preliminary data.</text>
</comment>
<keyword evidence="7" id="KW-1185">Reference proteome</keyword>